<feature type="region of interest" description="Disordered" evidence="1">
    <location>
        <begin position="195"/>
        <end position="226"/>
    </location>
</feature>
<sequence length="226" mass="25222">MVNDTSAHRLESGAAKIVGIGEYMVQRAPPHWQTEATKALSTEHLGEGEHLVPLLPRAGVLLPRTGIEGGASWYFIATERVTDWTTIPGSRIREGLRLAGQADLVPFFAGVVNGQTAADTENFKKLKDTILELKKTCETGFANTGKEKSRRKAAATRTRRKDDSEVEMEVEEEDGEGDEGYQRWLRERRDKRKKYKWEDDPVNTGRKIAGTKLPDGAKSPIYLPET</sequence>
<dbReference type="Proteomes" id="UP001190700">
    <property type="component" value="Unassembled WGS sequence"/>
</dbReference>
<feature type="region of interest" description="Disordered" evidence="1">
    <location>
        <begin position="143"/>
        <end position="183"/>
    </location>
</feature>
<gene>
    <name evidence="2" type="ORF">CYMTET_19910</name>
</gene>
<feature type="compositionally biased region" description="Acidic residues" evidence="1">
    <location>
        <begin position="164"/>
        <end position="179"/>
    </location>
</feature>
<organism evidence="2 3">
    <name type="scientific">Cymbomonas tetramitiformis</name>
    <dbReference type="NCBI Taxonomy" id="36881"/>
    <lineage>
        <taxon>Eukaryota</taxon>
        <taxon>Viridiplantae</taxon>
        <taxon>Chlorophyta</taxon>
        <taxon>Pyramimonadophyceae</taxon>
        <taxon>Pyramimonadales</taxon>
        <taxon>Pyramimonadaceae</taxon>
        <taxon>Cymbomonas</taxon>
    </lineage>
</organism>
<reference evidence="2 3" key="1">
    <citation type="journal article" date="2015" name="Genome Biol. Evol.">
        <title>Comparative Genomics of a Bacterivorous Green Alga Reveals Evolutionary Causalities and Consequences of Phago-Mixotrophic Mode of Nutrition.</title>
        <authorList>
            <person name="Burns J.A."/>
            <person name="Paasch A."/>
            <person name="Narechania A."/>
            <person name="Kim E."/>
        </authorList>
    </citation>
    <scope>NUCLEOTIDE SEQUENCE [LARGE SCALE GENOMIC DNA]</scope>
    <source>
        <strain evidence="2 3">PLY_AMNH</strain>
    </source>
</reference>
<evidence type="ECO:0000313" key="2">
    <source>
        <dbReference type="EMBL" id="KAK3271765.1"/>
    </source>
</evidence>
<accession>A0AAE0G525</accession>
<name>A0AAE0G525_9CHLO</name>
<comment type="caution">
    <text evidence="2">The sequence shown here is derived from an EMBL/GenBank/DDBJ whole genome shotgun (WGS) entry which is preliminary data.</text>
</comment>
<protein>
    <submittedName>
        <fullName evidence="2">Uncharacterized protein</fullName>
    </submittedName>
</protein>
<evidence type="ECO:0000256" key="1">
    <source>
        <dbReference type="SAM" id="MobiDB-lite"/>
    </source>
</evidence>
<dbReference type="AlphaFoldDB" id="A0AAE0G525"/>
<keyword evidence="3" id="KW-1185">Reference proteome</keyword>
<feature type="compositionally biased region" description="Basic residues" evidence="1">
    <location>
        <begin position="148"/>
        <end position="159"/>
    </location>
</feature>
<proteinExistence type="predicted"/>
<dbReference type="EMBL" id="LGRX02009387">
    <property type="protein sequence ID" value="KAK3271765.1"/>
    <property type="molecule type" value="Genomic_DNA"/>
</dbReference>
<evidence type="ECO:0000313" key="3">
    <source>
        <dbReference type="Proteomes" id="UP001190700"/>
    </source>
</evidence>